<dbReference type="EMBL" id="AK422342">
    <property type="protein sequence ID" value="BAN40827.1"/>
    <property type="molecule type" value="mRNA"/>
</dbReference>
<dbReference type="GO" id="GO:0090522">
    <property type="term" value="P:vesicle tethering involved in exocytosis"/>
    <property type="evidence" value="ECO:0007669"/>
    <property type="project" value="InterPro"/>
</dbReference>
<dbReference type="Pfam" id="PF20651">
    <property type="entry name" value="EXOC6_Sec15_N"/>
    <property type="match status" value="1"/>
</dbReference>
<dbReference type="PANTHER" id="PTHR12702:SF0">
    <property type="entry name" value="EXOCYST COMPLEX COMPONENT 6"/>
    <property type="match status" value="1"/>
</dbReference>
<protein>
    <recommendedName>
        <fullName evidence="1">Exocyst complex component EXOC6/Sec15 N-terminal domain-containing protein</fullName>
    </recommendedName>
</protein>
<evidence type="ECO:0000313" key="2">
    <source>
        <dbReference type="EMBL" id="BAN40827.1"/>
    </source>
</evidence>
<accession>S0B4P7</accession>
<dbReference type="InterPro" id="IPR007225">
    <property type="entry name" value="EXOC6/Sec15"/>
</dbReference>
<dbReference type="GO" id="GO:0016020">
    <property type="term" value="C:membrane"/>
    <property type="evidence" value="ECO:0007669"/>
    <property type="project" value="TreeGrafter"/>
</dbReference>
<dbReference type="InterPro" id="IPR048359">
    <property type="entry name" value="EXOC6_Sec15_N"/>
</dbReference>
<dbReference type="VEuPathDB" id="AmoebaDB:EIN_095940"/>
<evidence type="ECO:0000259" key="1">
    <source>
        <dbReference type="Pfam" id="PF20651"/>
    </source>
</evidence>
<sequence>MSVEKKEKLVVTKEMRDQFSDVIYSVSHSDKYETILKEVIETGKEADLELVLNEYVDKRELEIQTICNDQFQKFISCTETEQLGSVKEKMIKTQQRLQKTSSRVKGSSDNLFSKIKLLSNNRVSTINIMKTLSWIEKLKTILETVKKIEDDIAKGHISRAFMVYDRLRKLPLFEENEYKIIQLINLRLDTVKANLKAKAEKLFKRWCDVVTSDMEKIGNSIMDHDKQMKKTQSLVDEDFGAFEKSEINFVWLYEAYFIHTSFQTTKEFVDSYLQFQKKRYEDIKNIQKPTLNAVLAKMLGFFVIEHHVQQTTEHIISSEKLQDMWTDASQYMKMFKTSDETPTEETISAQNEFVEELQTVKNFYF</sequence>
<dbReference type="GO" id="GO:0006893">
    <property type="term" value="P:Golgi to plasma membrane transport"/>
    <property type="evidence" value="ECO:0007669"/>
    <property type="project" value="TreeGrafter"/>
</dbReference>
<dbReference type="AlphaFoldDB" id="S0B4P7"/>
<dbReference type="GO" id="GO:0006886">
    <property type="term" value="P:intracellular protein transport"/>
    <property type="evidence" value="ECO:0007669"/>
    <property type="project" value="InterPro"/>
</dbReference>
<reference evidence="2" key="1">
    <citation type="submission" date="2012-06" db="EMBL/GenBank/DDBJ databases">
        <title>Short 5' UTR of Entamoeba genes.</title>
        <authorList>
            <person name="Hiranuka K."/>
            <person name="Kumagai M."/>
            <person name="Wakaguri H."/>
            <person name="Suzuki Y."/>
            <person name="Sugano S."/>
            <person name="Watanabe J."/>
            <person name="Makioka A."/>
        </authorList>
    </citation>
    <scope>NUCLEOTIDE SEQUENCE</scope>
    <source>
        <strain evidence="2">IP1</strain>
    </source>
</reference>
<proteinExistence type="evidence at transcript level"/>
<name>S0B4P7_ENTIV</name>
<organism evidence="2">
    <name type="scientific">Entamoeba invadens</name>
    <dbReference type="NCBI Taxonomy" id="33085"/>
    <lineage>
        <taxon>Eukaryota</taxon>
        <taxon>Amoebozoa</taxon>
        <taxon>Evosea</taxon>
        <taxon>Archamoebae</taxon>
        <taxon>Mastigamoebida</taxon>
        <taxon>Entamoebidae</taxon>
        <taxon>Entamoeba</taxon>
    </lineage>
</organism>
<dbReference type="GO" id="GO:0000145">
    <property type="term" value="C:exocyst"/>
    <property type="evidence" value="ECO:0007669"/>
    <property type="project" value="TreeGrafter"/>
</dbReference>
<dbReference type="PANTHER" id="PTHR12702">
    <property type="entry name" value="SEC15"/>
    <property type="match status" value="1"/>
</dbReference>
<feature type="domain" description="Exocyst complex component EXOC6/Sec15 N-terminal" evidence="1">
    <location>
        <begin position="52"/>
        <end position="222"/>
    </location>
</feature>